<comment type="caution">
    <text evidence="2">The sequence shown here is derived from an EMBL/GenBank/DDBJ whole genome shotgun (WGS) entry which is preliminary data.</text>
</comment>
<dbReference type="EMBL" id="JADPKZ010000040">
    <property type="protein sequence ID" value="MBF8378056.1"/>
    <property type="molecule type" value="Genomic_DNA"/>
</dbReference>
<keyword evidence="1" id="KW-1133">Transmembrane helix</keyword>
<name>A0ABS0F435_9BACL</name>
<reference evidence="2 3" key="1">
    <citation type="submission" date="2020-11" db="EMBL/GenBank/DDBJ databases">
        <title>Genomic insight of Alicyclobacillus mali FL 18 reveals a new arsenic-resistant strain, with potential in environmental biotechnology.</title>
        <authorList>
            <person name="Fiorentino G."/>
            <person name="Gallo G."/>
            <person name="Aulitto M."/>
        </authorList>
    </citation>
    <scope>NUCLEOTIDE SEQUENCE [LARGE SCALE GENOMIC DNA]</scope>
    <source>
        <strain evidence="2 3">FL 18</strain>
    </source>
</reference>
<sequence length="224" mass="24314">MRLTSLLLTTLVLSAAASTVDWLMNRLETRHVIPLLVDAAAALVIFLITVATANWWAAKTCFTFRGVPHWHTSLWRSLGPMIIEGILMLVGAAEIAHLTMPSGHRAALSVVEILILVAACVVYFGALTVTGVAMVLAITGLGTNTWHSFASAVRWLRSRPWPLFLMSAALLAFEEVASLAVGAISKAGVAEFLRDTILLAYGPLWVWCFSWVDGEAQAQSVEDR</sequence>
<dbReference type="Proteomes" id="UP000642910">
    <property type="component" value="Unassembled WGS sequence"/>
</dbReference>
<keyword evidence="1" id="KW-0472">Membrane</keyword>
<organism evidence="2 3">
    <name type="scientific">Alicyclobacillus mali</name>
    <name type="common">ex Roth et al. 2021</name>
    <dbReference type="NCBI Taxonomy" id="1123961"/>
    <lineage>
        <taxon>Bacteria</taxon>
        <taxon>Bacillati</taxon>
        <taxon>Bacillota</taxon>
        <taxon>Bacilli</taxon>
        <taxon>Bacillales</taxon>
        <taxon>Alicyclobacillaceae</taxon>
        <taxon>Alicyclobacillus</taxon>
    </lineage>
</organism>
<feature type="transmembrane region" description="Helical" evidence="1">
    <location>
        <begin position="33"/>
        <end position="57"/>
    </location>
</feature>
<evidence type="ECO:0000313" key="3">
    <source>
        <dbReference type="Proteomes" id="UP000642910"/>
    </source>
</evidence>
<evidence type="ECO:0000256" key="1">
    <source>
        <dbReference type="SAM" id="Phobius"/>
    </source>
</evidence>
<protein>
    <submittedName>
        <fullName evidence="2">Uncharacterized protein</fullName>
    </submittedName>
</protein>
<feature type="transmembrane region" description="Helical" evidence="1">
    <location>
        <begin position="113"/>
        <end position="142"/>
    </location>
</feature>
<proteinExistence type="predicted"/>
<accession>A0ABS0F435</accession>
<gene>
    <name evidence="2" type="ORF">IW967_09270</name>
</gene>
<keyword evidence="3" id="KW-1185">Reference proteome</keyword>
<evidence type="ECO:0000313" key="2">
    <source>
        <dbReference type="EMBL" id="MBF8378056.1"/>
    </source>
</evidence>
<dbReference type="RefSeq" id="WP_195867702.1">
    <property type="nucleotide sequence ID" value="NZ_JADPKZ010000040.1"/>
</dbReference>
<feature type="transmembrane region" description="Helical" evidence="1">
    <location>
        <begin position="78"/>
        <end position="98"/>
    </location>
</feature>
<keyword evidence="1" id="KW-0812">Transmembrane</keyword>